<sequence length="177" mass="18651">MTPSCRRHDGLIAILGIECEVVSDMQLRIVNVTLVMTDGPFCGLLGTDGIGPPESHDARTDSDAKPSGFGFGVSAPRPTSPRCCWFEQCRSRGDRLGAREPQPQRVDRPQFPGRDPVAESAADIFGTYDKPAGPGRVDAGAPGDVQPTAVALAPCGLGGLGRSRLPVNRGTDRTAPE</sequence>
<comment type="caution">
    <text evidence="2">The sequence shown here is derived from an EMBL/GenBank/DDBJ whole genome shotgun (WGS) entry which is preliminary data.</text>
</comment>
<dbReference type="AlphaFoldDB" id="A0A439DQN9"/>
<protein>
    <submittedName>
        <fullName evidence="2">Uncharacterized protein</fullName>
    </submittedName>
</protein>
<dbReference type="Proteomes" id="UP000287177">
    <property type="component" value="Unassembled WGS sequence"/>
</dbReference>
<feature type="region of interest" description="Disordered" evidence="1">
    <location>
        <begin position="126"/>
        <end position="145"/>
    </location>
</feature>
<feature type="compositionally biased region" description="Basic and acidic residues" evidence="1">
    <location>
        <begin position="54"/>
        <end position="64"/>
    </location>
</feature>
<dbReference type="EMBL" id="ATDN01000027">
    <property type="protein sequence ID" value="RWA18083.1"/>
    <property type="molecule type" value="Genomic_DNA"/>
</dbReference>
<reference evidence="2 3" key="1">
    <citation type="submission" date="2013-06" db="EMBL/GenBank/DDBJ databases">
        <title>The draft sequence of the Mycobacterium elephantis genome.</title>
        <authorList>
            <person name="Pettersson F.B."/>
            <person name="Das S."/>
            <person name="Dasgupta S."/>
            <person name="Bhattacharya A."/>
            <person name="Kirsebom L.A."/>
        </authorList>
    </citation>
    <scope>NUCLEOTIDE SEQUENCE [LARGE SCALE GENOMIC DNA]</scope>
    <source>
        <strain evidence="2 3">DSM 44368</strain>
    </source>
</reference>
<accession>A0A439DQN9</accession>
<evidence type="ECO:0000256" key="1">
    <source>
        <dbReference type="SAM" id="MobiDB-lite"/>
    </source>
</evidence>
<proteinExistence type="predicted"/>
<evidence type="ECO:0000313" key="3">
    <source>
        <dbReference type="Proteomes" id="UP000287177"/>
    </source>
</evidence>
<organism evidence="2 3">
    <name type="scientific">Mycolicibacterium elephantis DSM 44368</name>
    <dbReference type="NCBI Taxonomy" id="1335622"/>
    <lineage>
        <taxon>Bacteria</taxon>
        <taxon>Bacillati</taxon>
        <taxon>Actinomycetota</taxon>
        <taxon>Actinomycetes</taxon>
        <taxon>Mycobacteriales</taxon>
        <taxon>Mycobacteriaceae</taxon>
        <taxon>Mycolicibacterium</taxon>
    </lineage>
</organism>
<evidence type="ECO:0000313" key="2">
    <source>
        <dbReference type="EMBL" id="RWA18083.1"/>
    </source>
</evidence>
<gene>
    <name evidence="2" type="ORF">MELE44368_24120</name>
</gene>
<keyword evidence="3" id="KW-1185">Reference proteome</keyword>
<feature type="region of interest" description="Disordered" evidence="1">
    <location>
        <begin position="52"/>
        <end position="80"/>
    </location>
</feature>
<name>A0A439DQN9_9MYCO</name>
<feature type="region of interest" description="Disordered" evidence="1">
    <location>
        <begin position="155"/>
        <end position="177"/>
    </location>
</feature>
<feature type="region of interest" description="Disordered" evidence="1">
    <location>
        <begin position="94"/>
        <end position="117"/>
    </location>
</feature>